<evidence type="ECO:0000313" key="3">
    <source>
        <dbReference type="Proteomes" id="UP001434883"/>
    </source>
</evidence>
<sequence>MPPVPFSLMFAPGRSGPDRGGSLSDSFNKGNYSGLQGPSYVVWQLHPLWSQSDCVNYGARPRILDKLEMRERNNVNGR</sequence>
<dbReference type="EMBL" id="JAHRIN010075636">
    <property type="protein sequence ID" value="MEQ2217042.1"/>
    <property type="molecule type" value="Genomic_DNA"/>
</dbReference>
<proteinExistence type="predicted"/>
<organism evidence="2 3">
    <name type="scientific">Xenoophorus captivus</name>
    <dbReference type="NCBI Taxonomy" id="1517983"/>
    <lineage>
        <taxon>Eukaryota</taxon>
        <taxon>Metazoa</taxon>
        <taxon>Chordata</taxon>
        <taxon>Craniata</taxon>
        <taxon>Vertebrata</taxon>
        <taxon>Euteleostomi</taxon>
        <taxon>Actinopterygii</taxon>
        <taxon>Neopterygii</taxon>
        <taxon>Teleostei</taxon>
        <taxon>Neoteleostei</taxon>
        <taxon>Acanthomorphata</taxon>
        <taxon>Ovalentaria</taxon>
        <taxon>Atherinomorphae</taxon>
        <taxon>Cyprinodontiformes</taxon>
        <taxon>Goodeidae</taxon>
        <taxon>Xenoophorus</taxon>
    </lineage>
</organism>
<accession>A0ABV0SC19</accession>
<comment type="caution">
    <text evidence="2">The sequence shown here is derived from an EMBL/GenBank/DDBJ whole genome shotgun (WGS) entry which is preliminary data.</text>
</comment>
<gene>
    <name evidence="2" type="ORF">XENOCAPTIV_004588</name>
</gene>
<reference evidence="2 3" key="1">
    <citation type="submission" date="2021-06" db="EMBL/GenBank/DDBJ databases">
        <authorList>
            <person name="Palmer J.M."/>
        </authorList>
    </citation>
    <scope>NUCLEOTIDE SEQUENCE [LARGE SCALE GENOMIC DNA]</scope>
    <source>
        <strain evidence="2 3">XC_2019</strain>
        <tissue evidence="2">Muscle</tissue>
    </source>
</reference>
<evidence type="ECO:0000256" key="1">
    <source>
        <dbReference type="SAM" id="MobiDB-lite"/>
    </source>
</evidence>
<evidence type="ECO:0000313" key="2">
    <source>
        <dbReference type="EMBL" id="MEQ2217042.1"/>
    </source>
</evidence>
<keyword evidence="3" id="KW-1185">Reference proteome</keyword>
<feature type="region of interest" description="Disordered" evidence="1">
    <location>
        <begin position="1"/>
        <end position="28"/>
    </location>
</feature>
<name>A0ABV0SC19_9TELE</name>
<protein>
    <submittedName>
        <fullName evidence="2">Uncharacterized protein</fullName>
    </submittedName>
</protein>
<dbReference type="Proteomes" id="UP001434883">
    <property type="component" value="Unassembled WGS sequence"/>
</dbReference>